<dbReference type="Gene3D" id="2.60.40.10">
    <property type="entry name" value="Immunoglobulins"/>
    <property type="match status" value="1"/>
</dbReference>
<accession>A0A2T5HDK4</accession>
<dbReference type="RefSeq" id="WP_107804327.1">
    <property type="nucleotide sequence ID" value="NZ_QAOI01000034.1"/>
</dbReference>
<keyword evidence="1" id="KW-0472">Membrane</keyword>
<dbReference type="EMBL" id="QAOI01000034">
    <property type="protein sequence ID" value="PTQ69636.1"/>
    <property type="molecule type" value="Genomic_DNA"/>
</dbReference>
<dbReference type="InterPro" id="IPR036116">
    <property type="entry name" value="FN3_sf"/>
</dbReference>
<protein>
    <recommendedName>
        <fullName evidence="4">Fibronectin type-III domain-containing protein</fullName>
    </recommendedName>
</protein>
<feature type="transmembrane region" description="Helical" evidence="1">
    <location>
        <begin position="38"/>
        <end position="59"/>
    </location>
</feature>
<dbReference type="Proteomes" id="UP000244128">
    <property type="component" value="Unassembled WGS sequence"/>
</dbReference>
<name>A0A2T5HDK4_9PROT</name>
<reference evidence="2 3" key="1">
    <citation type="submission" date="2018-04" db="EMBL/GenBank/DDBJ databases">
        <title>Active sludge and wastewater microbial communities from Klosterneuburg, Austria.</title>
        <authorList>
            <person name="Wagner M."/>
        </authorList>
    </citation>
    <scope>NUCLEOTIDE SEQUENCE [LARGE SCALE GENOMIC DNA]</scope>
    <source>
        <strain evidence="2 3">Nm49</strain>
    </source>
</reference>
<dbReference type="InterPro" id="IPR013783">
    <property type="entry name" value="Ig-like_fold"/>
</dbReference>
<keyword evidence="1" id="KW-0812">Transmembrane</keyword>
<sequence>MNSSHYLLPTNNLLMPIGKAVLTTQFGTDKIFKPDTGVLLFVMMLLIATLSFAVTPAAYAANLLFKSNFGTGVALTQPTNFYANGAWQYLTGIDKETGHSWPIKAFGADFSGIQLITVDPINSTSIGNYITNEVRSVTGPKGNTIRELFQNVKINGALGQAGSQAPLLIKRPWTIGDVNNFYMTYWFKYPADFPSKLTRDVAGAGWRTQFEIKTGGYLNTWVGDYRIGITILKGLDGQLYWQTKGDNVANGPWPRIDYWTIDNNAVAVPIDKWFKFEVYWHRSGGSDGRFWAAVDGQVIADHYGPNMGDYKLPVTRIMVNNPYSGGTATIESHSTGLQIWDGFPCGDGVSCYNYDTTAPTTPTSLALKISKYSTAAGVALSWSKSSDNVAVAGYNIYRNGTKIGVTTANTFNDVLSGSAKGALYNYTVKALDAEENLSPASAAALVTY</sequence>
<proteinExistence type="predicted"/>
<evidence type="ECO:0000313" key="3">
    <source>
        <dbReference type="Proteomes" id="UP000244128"/>
    </source>
</evidence>
<dbReference type="SUPFAM" id="SSF49265">
    <property type="entry name" value="Fibronectin type III"/>
    <property type="match status" value="1"/>
</dbReference>
<evidence type="ECO:0000313" key="2">
    <source>
        <dbReference type="EMBL" id="PTQ69636.1"/>
    </source>
</evidence>
<organism evidence="2 3">
    <name type="scientific">Nitrosomonas oligotropha</name>
    <dbReference type="NCBI Taxonomy" id="42354"/>
    <lineage>
        <taxon>Bacteria</taxon>
        <taxon>Pseudomonadati</taxon>
        <taxon>Pseudomonadota</taxon>
        <taxon>Betaproteobacteria</taxon>
        <taxon>Nitrosomonadales</taxon>
        <taxon>Nitrosomonadaceae</taxon>
        <taxon>Nitrosomonas</taxon>
    </lineage>
</organism>
<evidence type="ECO:0008006" key="4">
    <source>
        <dbReference type="Google" id="ProtNLM"/>
    </source>
</evidence>
<gene>
    <name evidence="2" type="ORF">C8R26_1342</name>
</gene>
<dbReference type="AlphaFoldDB" id="A0A2T5HDK4"/>
<keyword evidence="1" id="KW-1133">Transmembrane helix</keyword>
<comment type="caution">
    <text evidence="2">The sequence shown here is derived from an EMBL/GenBank/DDBJ whole genome shotgun (WGS) entry which is preliminary data.</text>
</comment>
<evidence type="ECO:0000256" key="1">
    <source>
        <dbReference type="SAM" id="Phobius"/>
    </source>
</evidence>